<dbReference type="SUPFAM" id="SSF48452">
    <property type="entry name" value="TPR-like"/>
    <property type="match status" value="1"/>
</dbReference>
<name>A0ABY6D5G9_9BACT</name>
<keyword evidence="1" id="KW-0677">Repeat</keyword>
<gene>
    <name evidence="4" type="ORF">N7E81_18985</name>
    <name evidence="5" type="ORF">N7E81_19020</name>
</gene>
<dbReference type="InterPro" id="IPR050498">
    <property type="entry name" value="Ycf3"/>
</dbReference>
<dbReference type="SMART" id="SM00028">
    <property type="entry name" value="TPR"/>
    <property type="match status" value="2"/>
</dbReference>
<dbReference type="Pfam" id="PF00515">
    <property type="entry name" value="TPR_1"/>
    <property type="match status" value="1"/>
</dbReference>
<sequence>MKQILLLSLLCSLLLHSCFEKKTPEQLVNIAKSHLDNEEYSKALNTYKKLIRTDSLMIEGLYGAGLSLSYMCDQNLEHCSTAIDKFTEAIEIDSTYKNLFYNRGLCYFRIGKYDLAQPDYDRAVSQEPDSSGVVYARALNLLFREDSVLACKGLQRAVELGFKHDIQKFKEVCASLGEDSRIKE</sequence>
<dbReference type="Proteomes" id="UP001062165">
    <property type="component" value="Chromosome"/>
</dbReference>
<dbReference type="InterPro" id="IPR011990">
    <property type="entry name" value="TPR-like_helical_dom_sf"/>
</dbReference>
<proteinExistence type="predicted"/>
<organism evidence="5 6">
    <name type="scientific">Reichenbachiella carrageenanivorans</name>
    <dbReference type="NCBI Taxonomy" id="2979869"/>
    <lineage>
        <taxon>Bacteria</taxon>
        <taxon>Pseudomonadati</taxon>
        <taxon>Bacteroidota</taxon>
        <taxon>Cytophagia</taxon>
        <taxon>Cytophagales</taxon>
        <taxon>Reichenbachiellaceae</taxon>
        <taxon>Reichenbachiella</taxon>
    </lineage>
</organism>
<keyword evidence="2 3" id="KW-0802">TPR repeat</keyword>
<evidence type="ECO:0000256" key="2">
    <source>
        <dbReference type="ARBA" id="ARBA00022803"/>
    </source>
</evidence>
<dbReference type="EMBL" id="CP106735">
    <property type="protein sequence ID" value="UXX81380.1"/>
    <property type="molecule type" value="Genomic_DNA"/>
</dbReference>
<evidence type="ECO:0000256" key="1">
    <source>
        <dbReference type="ARBA" id="ARBA00022737"/>
    </source>
</evidence>
<protein>
    <submittedName>
        <fullName evidence="5">Tetratricopeptide repeat protein</fullName>
    </submittedName>
</protein>
<evidence type="ECO:0000313" key="6">
    <source>
        <dbReference type="Proteomes" id="UP001062165"/>
    </source>
</evidence>
<evidence type="ECO:0000256" key="3">
    <source>
        <dbReference type="PROSITE-ProRule" id="PRU00339"/>
    </source>
</evidence>
<feature type="repeat" description="TPR" evidence="3">
    <location>
        <begin position="97"/>
        <end position="130"/>
    </location>
</feature>
<keyword evidence="6" id="KW-1185">Reference proteome</keyword>
<dbReference type="RefSeq" id="WP_263053104.1">
    <property type="nucleotide sequence ID" value="NZ_CP106735.1"/>
</dbReference>
<evidence type="ECO:0000313" key="4">
    <source>
        <dbReference type="EMBL" id="UXX81380.1"/>
    </source>
</evidence>
<evidence type="ECO:0000313" key="5">
    <source>
        <dbReference type="EMBL" id="UXX81381.1"/>
    </source>
</evidence>
<reference evidence="5" key="1">
    <citation type="submission" date="2022-10" db="EMBL/GenBank/DDBJ databases">
        <title>Comparative genomics and taxonomic characterization of three novel marine species of genus Reichenbachiella exhibiting antioxidant and polysaccharide degradation activities.</title>
        <authorList>
            <person name="Muhammad N."/>
            <person name="Lee Y.-J."/>
            <person name="Ko J."/>
            <person name="Kim S.-G."/>
        </authorList>
    </citation>
    <scope>NUCLEOTIDE SEQUENCE</scope>
    <source>
        <strain evidence="5">Wsw4-B4</strain>
    </source>
</reference>
<dbReference type="EMBL" id="CP106735">
    <property type="protein sequence ID" value="UXX81381.1"/>
    <property type="molecule type" value="Genomic_DNA"/>
</dbReference>
<dbReference type="Gene3D" id="1.25.40.10">
    <property type="entry name" value="Tetratricopeptide repeat domain"/>
    <property type="match status" value="1"/>
</dbReference>
<dbReference type="PANTHER" id="PTHR44858:SF1">
    <property type="entry name" value="UDP-N-ACETYLGLUCOSAMINE--PEPTIDE N-ACETYLGLUCOSAMINYLTRANSFERASE SPINDLY-RELATED"/>
    <property type="match status" value="1"/>
</dbReference>
<dbReference type="PANTHER" id="PTHR44858">
    <property type="entry name" value="TETRATRICOPEPTIDE REPEAT PROTEIN 6"/>
    <property type="match status" value="1"/>
</dbReference>
<accession>A0ABY6D5G9</accession>
<dbReference type="InterPro" id="IPR019734">
    <property type="entry name" value="TPR_rpt"/>
</dbReference>
<dbReference type="PROSITE" id="PS50005">
    <property type="entry name" value="TPR"/>
    <property type="match status" value="1"/>
</dbReference>